<accession>A0A8J3WP84</accession>
<keyword evidence="3" id="KW-1185">Reference proteome</keyword>
<protein>
    <recommendedName>
        <fullName evidence="4">Phospholipase D-like domain-containing protein</fullName>
    </recommendedName>
</protein>
<comment type="caution">
    <text evidence="2">The sequence shown here is derived from an EMBL/GenBank/DDBJ whole genome shotgun (WGS) entry which is preliminary data.</text>
</comment>
<evidence type="ECO:0000256" key="1">
    <source>
        <dbReference type="SAM" id="MobiDB-lite"/>
    </source>
</evidence>
<gene>
    <name evidence="2" type="ORF">Psi01_75030</name>
</gene>
<name>A0A8J3WP84_9ACTN</name>
<reference evidence="2 3" key="1">
    <citation type="submission" date="2021-01" db="EMBL/GenBank/DDBJ databases">
        <title>Whole genome shotgun sequence of Planobispora siamensis NBRC 107568.</title>
        <authorList>
            <person name="Komaki H."/>
            <person name="Tamura T."/>
        </authorList>
    </citation>
    <scope>NUCLEOTIDE SEQUENCE [LARGE SCALE GENOMIC DNA]</scope>
    <source>
        <strain evidence="2 3">NBRC 107568</strain>
    </source>
</reference>
<evidence type="ECO:0000313" key="3">
    <source>
        <dbReference type="Proteomes" id="UP000619788"/>
    </source>
</evidence>
<dbReference type="EMBL" id="BOOJ01000072">
    <property type="protein sequence ID" value="GIH96873.1"/>
    <property type="molecule type" value="Genomic_DNA"/>
</dbReference>
<dbReference type="AlphaFoldDB" id="A0A8J3WP84"/>
<evidence type="ECO:0008006" key="4">
    <source>
        <dbReference type="Google" id="ProtNLM"/>
    </source>
</evidence>
<dbReference type="Proteomes" id="UP000619788">
    <property type="component" value="Unassembled WGS sequence"/>
</dbReference>
<organism evidence="2 3">
    <name type="scientific">Planobispora siamensis</name>
    <dbReference type="NCBI Taxonomy" id="936338"/>
    <lineage>
        <taxon>Bacteria</taxon>
        <taxon>Bacillati</taxon>
        <taxon>Actinomycetota</taxon>
        <taxon>Actinomycetes</taxon>
        <taxon>Streptosporangiales</taxon>
        <taxon>Streptosporangiaceae</taxon>
        <taxon>Planobispora</taxon>
    </lineage>
</organism>
<evidence type="ECO:0000313" key="2">
    <source>
        <dbReference type="EMBL" id="GIH96873.1"/>
    </source>
</evidence>
<proteinExistence type="predicted"/>
<feature type="region of interest" description="Disordered" evidence="1">
    <location>
        <begin position="1"/>
        <end position="22"/>
    </location>
</feature>
<sequence length="74" mass="8072">MGAVFNDPRGPRTGGAGQAQRADIVPRVYTGSANFTHQENSDDSLVRIKGRAVHDDYVEWFWALRAACPKGPDA</sequence>